<accession>A0A844EAC1</accession>
<evidence type="ECO:0000313" key="1">
    <source>
        <dbReference type="EMBL" id="MSE19757.1"/>
    </source>
</evidence>
<reference evidence="1 2" key="1">
    <citation type="submission" date="2019-11" db="EMBL/GenBank/DDBJ databases">
        <title>Draft Genome Sequence of Plant Growth-Promoting Rhizosphere-Associated Bacteria.</title>
        <authorList>
            <person name="Vasilyev I.Y."/>
            <person name="Radchenko V."/>
            <person name="Ilnitskaya E.V."/>
        </authorList>
    </citation>
    <scope>NUCLEOTIDE SEQUENCE [LARGE SCALE GENOMIC DNA]</scope>
    <source>
        <strain evidence="1 2">VRA_07sq_f</strain>
    </source>
</reference>
<proteinExistence type="predicted"/>
<sequence length="132" mass="15023">MTIEICDSEMFDVYSKAVKNGGSLFDSVYYFVDNFSPDSETLVKEYQAVINALINRTKIKLYKATKYRVKLPGLADSFGQQYVTRLKNGDSYFACGEKKNAVVIDKLIQEFAKDEVDYIMKSVIEGIVEEVK</sequence>
<evidence type="ECO:0000313" key="2">
    <source>
        <dbReference type="Proteomes" id="UP000491237"/>
    </source>
</evidence>
<comment type="caution">
    <text evidence="1">The sequence shown here is derived from an EMBL/GenBank/DDBJ whole genome shotgun (WGS) entry which is preliminary data.</text>
</comment>
<dbReference type="EMBL" id="WKKY01000002">
    <property type="protein sequence ID" value="MSE19757.1"/>
    <property type="molecule type" value="Genomic_DNA"/>
</dbReference>
<name>A0A844EAC1_9LACO</name>
<dbReference type="RefSeq" id="WP_343509535.1">
    <property type="nucleotide sequence ID" value="NZ_JBAPMB010000018.1"/>
</dbReference>
<dbReference type="Proteomes" id="UP000491237">
    <property type="component" value="Unassembled WGS sequence"/>
</dbReference>
<organism evidence="1 2">
    <name type="scientific">Lentilactobacillus parabuchneri</name>
    <dbReference type="NCBI Taxonomy" id="152331"/>
    <lineage>
        <taxon>Bacteria</taxon>
        <taxon>Bacillati</taxon>
        <taxon>Bacillota</taxon>
        <taxon>Bacilli</taxon>
        <taxon>Lactobacillales</taxon>
        <taxon>Lactobacillaceae</taxon>
        <taxon>Lentilactobacillus</taxon>
    </lineage>
</organism>
<gene>
    <name evidence="1" type="ORF">GKC44_00465</name>
</gene>
<protein>
    <submittedName>
        <fullName evidence="1">Uncharacterized protein</fullName>
    </submittedName>
</protein>
<dbReference type="AlphaFoldDB" id="A0A844EAC1"/>